<evidence type="ECO:0000256" key="6">
    <source>
        <dbReference type="ARBA" id="ARBA00023136"/>
    </source>
</evidence>
<evidence type="ECO:0000256" key="11">
    <source>
        <dbReference type="ARBA" id="ARBA00039482"/>
    </source>
</evidence>
<dbReference type="GO" id="GO:0022857">
    <property type="term" value="F:transmembrane transporter activity"/>
    <property type="evidence" value="ECO:0007669"/>
    <property type="project" value="InterPro"/>
</dbReference>
<feature type="transmembrane region" description="Helical" evidence="16">
    <location>
        <begin position="312"/>
        <end position="333"/>
    </location>
</feature>
<evidence type="ECO:0000259" key="18">
    <source>
        <dbReference type="PROSITE" id="PS50850"/>
    </source>
</evidence>
<feature type="transmembrane region" description="Helical" evidence="16">
    <location>
        <begin position="374"/>
        <end position="400"/>
    </location>
</feature>
<evidence type="ECO:0000256" key="14">
    <source>
        <dbReference type="ARBA" id="ARBA00048915"/>
    </source>
</evidence>
<feature type="chain" id="PRO_5034935826" description="Protein spinster homolog 1" evidence="17">
    <location>
        <begin position="19"/>
        <end position="508"/>
    </location>
</feature>
<evidence type="ECO:0000256" key="3">
    <source>
        <dbReference type="ARBA" id="ARBA00022692"/>
    </source>
</evidence>
<keyword evidence="2" id="KW-0813">Transport</keyword>
<dbReference type="SUPFAM" id="SSF103473">
    <property type="entry name" value="MFS general substrate transporter"/>
    <property type="match status" value="1"/>
</dbReference>
<evidence type="ECO:0000256" key="4">
    <source>
        <dbReference type="ARBA" id="ARBA00022989"/>
    </source>
</evidence>
<feature type="transmembrane region" description="Helical" evidence="16">
    <location>
        <begin position="412"/>
        <end position="430"/>
    </location>
</feature>
<evidence type="ECO:0000313" key="19">
    <source>
        <dbReference type="Ensembl" id="ENSOMYP00000101667.1"/>
    </source>
</evidence>
<feature type="region of interest" description="Disordered" evidence="15">
    <location>
        <begin position="25"/>
        <end position="54"/>
    </location>
</feature>
<keyword evidence="4 16" id="KW-1133">Transmembrane helix</keyword>
<dbReference type="CDD" id="cd17328">
    <property type="entry name" value="MFS_spinster_like"/>
    <property type="match status" value="1"/>
</dbReference>
<feature type="transmembrane region" description="Helical" evidence="16">
    <location>
        <begin position="154"/>
        <end position="179"/>
    </location>
</feature>
<dbReference type="InterPro" id="IPR020846">
    <property type="entry name" value="MFS_dom"/>
</dbReference>
<feature type="transmembrane region" description="Helical" evidence="16">
    <location>
        <begin position="450"/>
        <end position="472"/>
    </location>
</feature>
<dbReference type="Gene3D" id="1.20.1250.20">
    <property type="entry name" value="MFS general substrate transporter like domains"/>
    <property type="match status" value="2"/>
</dbReference>
<evidence type="ECO:0000256" key="5">
    <source>
        <dbReference type="ARBA" id="ARBA00023055"/>
    </source>
</evidence>
<keyword evidence="5" id="KW-0445">Lipid transport</keyword>
<keyword evidence="6 16" id="KW-0472">Membrane</keyword>
<protein>
    <recommendedName>
        <fullName evidence="11">Protein spinster homolog 1</fullName>
    </recommendedName>
    <alternativeName>
        <fullName evidence="12">Spns1</fullName>
    </alternativeName>
</protein>
<dbReference type="PROSITE" id="PS50850">
    <property type="entry name" value="MFS"/>
    <property type="match status" value="1"/>
</dbReference>
<sequence length="508" mass="55356">MHLDLCVSAIHLAVMSLADPTSDTTPFFSDDSEAEGSEEPGAGPSQHREVEEPASGVSSMRSVFTVIVLCFINLLNYMDRFTVAGVLPDIEQYFGINDGKSGLLQTVFICSYMVLAPVFGYLGDRYNRKVIMSVGIGFWSVVTLASSYMPREYFWLLLLTRGLVGVGEASYSTIAPTIIADLYIKERRTQMLSVFYFAIPVGSGLGYIVGSKVDDMAGDWHWALRGIKQKCIKSLHNYSVSLVLQKSYQTNIFVCVYVCSPSFVLSTFGFTAVAFVTGSLALWAPAFLFRAAVFTGERPPCIKGPCDTSDSLYFGIITVVSGILGVASGAEVSRRLRLRTPKADPLVCALGLLLSAPFLYLAIVFAQASPTATYVFIFLGETFLSMNWAIVADILLYVVVPTRRATAEAFQIVLSHLLGDAGSPYLIGLVSDSLKQTDSYLWQFRSLQLSLLTCTFVAVGGGAFFLATALFIEKDRQRAANYTPSDDEPIVVPKSGRSTRVPVSSVLI</sequence>
<reference evidence="19" key="2">
    <citation type="submission" date="2025-08" db="UniProtKB">
        <authorList>
            <consortium name="Ensembl"/>
        </authorList>
    </citation>
    <scope>IDENTIFICATION</scope>
</reference>
<dbReference type="GO" id="GO:0006869">
    <property type="term" value="P:lipid transport"/>
    <property type="evidence" value="ECO:0007669"/>
    <property type="project" value="UniProtKB-KW"/>
</dbReference>
<comment type="catalytic activity">
    <reaction evidence="13">
        <text>a 1-O-(1Z-alkenyl)-sn-glycero-3-phosphocholine(out) + H(+)(out) = a 1-O-(1Z-alkenyl)-sn-glycero-3-phosphocholine(in) + H(+)(in)</text>
        <dbReference type="Rhea" id="RHEA:74447"/>
        <dbReference type="ChEBI" id="CHEBI:15378"/>
        <dbReference type="ChEBI" id="CHEBI:77287"/>
    </reaction>
</comment>
<dbReference type="Ensembl" id="ENSOMYT00000110269.2">
    <property type="protein sequence ID" value="ENSOMYP00000101667.1"/>
    <property type="gene ID" value="ENSOMYG00000045834.2"/>
</dbReference>
<comment type="catalytic activity">
    <reaction evidence="14">
        <text>a 1-O-(1Z-alkenyl)-sn-glycero-3-phosphoethanolamine(out) + H(+)(out) = a 1-O-(1Z-alkenyl)-sn-glycero-3-phosphoethanolamine(in) + H(+)(in)</text>
        <dbReference type="Rhea" id="RHEA:74455"/>
        <dbReference type="ChEBI" id="CHEBI:15378"/>
        <dbReference type="ChEBI" id="CHEBI:77288"/>
    </reaction>
</comment>
<evidence type="ECO:0000256" key="9">
    <source>
        <dbReference type="ARBA" id="ARBA00035932"/>
    </source>
</evidence>
<comment type="subcellular location">
    <subcellularLocation>
        <location evidence="1">Lysosome membrane</location>
        <topology evidence="1">Multi-pass membrane protein</topology>
    </subcellularLocation>
</comment>
<feature type="transmembrane region" description="Helical" evidence="16">
    <location>
        <begin position="272"/>
        <end position="292"/>
    </location>
</feature>
<comment type="catalytic activity">
    <reaction evidence="10">
        <text>a 1-acyl-sn-glycero-3-phosphoethanolamine(out) + H(+)(out) = a 1-acyl-sn-glycero-3-phosphoethanolamine(in) + H(+)(in)</text>
        <dbReference type="Rhea" id="RHEA:74439"/>
        <dbReference type="ChEBI" id="CHEBI:15378"/>
        <dbReference type="ChEBI" id="CHEBI:64381"/>
    </reaction>
</comment>
<keyword evidence="7" id="KW-0458">Lysosome</keyword>
<dbReference type="PANTHER" id="PTHR23505">
    <property type="entry name" value="SPINSTER"/>
    <property type="match status" value="1"/>
</dbReference>
<evidence type="ECO:0000256" key="7">
    <source>
        <dbReference type="ARBA" id="ARBA00023228"/>
    </source>
</evidence>
<reference evidence="19" key="3">
    <citation type="submission" date="2025-09" db="UniProtKB">
        <authorList>
            <consortium name="Ensembl"/>
        </authorList>
    </citation>
    <scope>IDENTIFICATION</scope>
</reference>
<feature type="transmembrane region" description="Helical" evidence="16">
    <location>
        <begin position="103"/>
        <end position="123"/>
    </location>
</feature>
<reference evidence="19" key="1">
    <citation type="submission" date="2020-07" db="EMBL/GenBank/DDBJ databases">
        <title>A long reads based de novo assembly of the rainbow trout Arlee double haploid line genome.</title>
        <authorList>
            <person name="Gao G."/>
            <person name="Palti Y."/>
        </authorList>
    </citation>
    <scope>NUCLEOTIDE SEQUENCE [LARGE SCALE GENOMIC DNA]</scope>
</reference>
<dbReference type="GO" id="GO:0005765">
    <property type="term" value="C:lysosomal membrane"/>
    <property type="evidence" value="ECO:0007669"/>
    <property type="project" value="UniProtKB-SubCell"/>
</dbReference>
<evidence type="ECO:0000256" key="17">
    <source>
        <dbReference type="SAM" id="SignalP"/>
    </source>
</evidence>
<feature type="signal peptide" evidence="17">
    <location>
        <begin position="1"/>
        <end position="18"/>
    </location>
</feature>
<dbReference type="Pfam" id="PF07690">
    <property type="entry name" value="MFS_1"/>
    <property type="match status" value="1"/>
</dbReference>
<dbReference type="PANTHER" id="PTHR23505:SF13">
    <property type="entry name" value="PROTEIN SPINSTER HOMOLOG 1"/>
    <property type="match status" value="1"/>
</dbReference>
<evidence type="ECO:0000256" key="13">
    <source>
        <dbReference type="ARBA" id="ARBA00047765"/>
    </source>
</evidence>
<accession>A0A8C7UWT6</accession>
<feature type="transmembrane region" description="Helical" evidence="16">
    <location>
        <begin position="191"/>
        <end position="210"/>
    </location>
</feature>
<dbReference type="Proteomes" id="UP000694395">
    <property type="component" value="Chromosome 30"/>
</dbReference>
<dbReference type="InterPro" id="IPR036259">
    <property type="entry name" value="MFS_trans_sf"/>
</dbReference>
<feature type="transmembrane region" description="Helical" evidence="16">
    <location>
        <begin position="248"/>
        <end position="265"/>
    </location>
</feature>
<feature type="transmembrane region" description="Helical" evidence="16">
    <location>
        <begin position="130"/>
        <end position="148"/>
    </location>
</feature>
<comment type="catalytic activity">
    <reaction evidence="9">
        <text>a 1-acyl-sn-glycero-3-phosphocholine(out) + H(+)(out) = a 1-acyl-sn-glycero-3-phosphocholine(in) + H(+)(in)</text>
        <dbReference type="Rhea" id="RHEA:74435"/>
        <dbReference type="ChEBI" id="CHEBI:15378"/>
        <dbReference type="ChEBI" id="CHEBI:58168"/>
    </reaction>
</comment>
<dbReference type="InterPro" id="IPR044770">
    <property type="entry name" value="MFS_spinster-like"/>
</dbReference>
<evidence type="ECO:0000256" key="15">
    <source>
        <dbReference type="SAM" id="MobiDB-lite"/>
    </source>
</evidence>
<dbReference type="GeneTree" id="ENSGT00390000005976"/>
<comment type="similarity">
    <text evidence="8">Belongs to the major facilitator superfamily. Spinster (TC 2.A.1.49) family.</text>
</comment>
<keyword evidence="17" id="KW-0732">Signal</keyword>
<keyword evidence="3 16" id="KW-0812">Transmembrane</keyword>
<evidence type="ECO:0000256" key="16">
    <source>
        <dbReference type="SAM" id="Phobius"/>
    </source>
</evidence>
<evidence type="ECO:0000256" key="2">
    <source>
        <dbReference type="ARBA" id="ARBA00022448"/>
    </source>
</evidence>
<feature type="domain" description="Major facilitator superfamily (MFS) profile" evidence="18">
    <location>
        <begin position="65"/>
        <end position="478"/>
    </location>
</feature>
<evidence type="ECO:0000256" key="10">
    <source>
        <dbReference type="ARBA" id="ARBA00036238"/>
    </source>
</evidence>
<evidence type="ECO:0000313" key="20">
    <source>
        <dbReference type="Proteomes" id="UP000694395"/>
    </source>
</evidence>
<dbReference type="AlphaFoldDB" id="A0A8C7UWT6"/>
<keyword evidence="20" id="KW-1185">Reference proteome</keyword>
<evidence type="ECO:0000256" key="1">
    <source>
        <dbReference type="ARBA" id="ARBA00004155"/>
    </source>
</evidence>
<proteinExistence type="inferred from homology"/>
<evidence type="ECO:0000256" key="8">
    <source>
        <dbReference type="ARBA" id="ARBA00024338"/>
    </source>
</evidence>
<dbReference type="InterPro" id="IPR011701">
    <property type="entry name" value="MFS"/>
</dbReference>
<evidence type="ECO:0000256" key="12">
    <source>
        <dbReference type="ARBA" id="ARBA00041462"/>
    </source>
</evidence>
<feature type="transmembrane region" description="Helical" evidence="16">
    <location>
        <begin position="345"/>
        <end position="368"/>
    </location>
</feature>
<organism evidence="19 20">
    <name type="scientific">Oncorhynchus mykiss</name>
    <name type="common">Rainbow trout</name>
    <name type="synonym">Salmo gairdneri</name>
    <dbReference type="NCBI Taxonomy" id="8022"/>
    <lineage>
        <taxon>Eukaryota</taxon>
        <taxon>Metazoa</taxon>
        <taxon>Chordata</taxon>
        <taxon>Craniata</taxon>
        <taxon>Vertebrata</taxon>
        <taxon>Euteleostomi</taxon>
        <taxon>Actinopterygii</taxon>
        <taxon>Neopterygii</taxon>
        <taxon>Teleostei</taxon>
        <taxon>Protacanthopterygii</taxon>
        <taxon>Salmoniformes</taxon>
        <taxon>Salmonidae</taxon>
        <taxon>Salmoninae</taxon>
        <taxon>Oncorhynchus</taxon>
    </lineage>
</organism>
<name>A0A8C7UWT6_ONCMY</name>